<dbReference type="AlphaFoldDB" id="A0A8S1EU66"/>
<protein>
    <submittedName>
        <fullName evidence="2">Uncharacterized protein</fullName>
    </submittedName>
</protein>
<accession>A0A8S1EU66</accession>
<sequence>MRFSMLHLMLAVIVLVAAVVVDAGTWLSFNDFKEDGLGEPVRQLGDVVTLCQQSQKRMMKRTMRGVRATRAEKENDAICRMLMKMVSRDQPPGN</sequence>
<evidence type="ECO:0000313" key="2">
    <source>
        <dbReference type="EMBL" id="CAB3404880.1"/>
    </source>
</evidence>
<dbReference type="EMBL" id="CADEPM010000004">
    <property type="protein sequence ID" value="CAB3404880.1"/>
    <property type="molecule type" value="Genomic_DNA"/>
</dbReference>
<name>A0A8S1EU66_9PELO</name>
<gene>
    <name evidence="2" type="ORF">CBOVIS_LOCUS7144</name>
</gene>
<feature type="signal peptide" evidence="1">
    <location>
        <begin position="1"/>
        <end position="23"/>
    </location>
</feature>
<evidence type="ECO:0000256" key="1">
    <source>
        <dbReference type="SAM" id="SignalP"/>
    </source>
</evidence>
<feature type="chain" id="PRO_5035925310" evidence="1">
    <location>
        <begin position="24"/>
        <end position="94"/>
    </location>
</feature>
<reference evidence="2 3" key="1">
    <citation type="submission" date="2020-04" db="EMBL/GenBank/DDBJ databases">
        <authorList>
            <person name="Laetsch R D."/>
            <person name="Stevens L."/>
            <person name="Kumar S."/>
            <person name="Blaxter L. M."/>
        </authorList>
    </citation>
    <scope>NUCLEOTIDE SEQUENCE [LARGE SCALE GENOMIC DNA]</scope>
</reference>
<proteinExistence type="predicted"/>
<dbReference type="Proteomes" id="UP000494206">
    <property type="component" value="Unassembled WGS sequence"/>
</dbReference>
<keyword evidence="1" id="KW-0732">Signal</keyword>
<comment type="caution">
    <text evidence="2">The sequence shown here is derived from an EMBL/GenBank/DDBJ whole genome shotgun (WGS) entry which is preliminary data.</text>
</comment>
<dbReference type="OrthoDB" id="5780302at2759"/>
<keyword evidence="3" id="KW-1185">Reference proteome</keyword>
<evidence type="ECO:0000313" key="3">
    <source>
        <dbReference type="Proteomes" id="UP000494206"/>
    </source>
</evidence>
<organism evidence="2 3">
    <name type="scientific">Caenorhabditis bovis</name>
    <dbReference type="NCBI Taxonomy" id="2654633"/>
    <lineage>
        <taxon>Eukaryota</taxon>
        <taxon>Metazoa</taxon>
        <taxon>Ecdysozoa</taxon>
        <taxon>Nematoda</taxon>
        <taxon>Chromadorea</taxon>
        <taxon>Rhabditida</taxon>
        <taxon>Rhabditina</taxon>
        <taxon>Rhabditomorpha</taxon>
        <taxon>Rhabditoidea</taxon>
        <taxon>Rhabditidae</taxon>
        <taxon>Peloderinae</taxon>
        <taxon>Caenorhabditis</taxon>
    </lineage>
</organism>